<dbReference type="InterPro" id="IPR010982">
    <property type="entry name" value="Lambda_DNA-bd_dom_sf"/>
</dbReference>
<gene>
    <name evidence="4" type="ORF">COW98_00305</name>
</gene>
<comment type="caution">
    <text evidence="4">The sequence shown here is derived from an EMBL/GenBank/DDBJ whole genome shotgun (WGS) entry which is preliminary data.</text>
</comment>
<keyword evidence="1" id="KW-0238">DNA-binding</keyword>
<dbReference type="SMART" id="SM00530">
    <property type="entry name" value="HTH_XRE"/>
    <property type="match status" value="1"/>
</dbReference>
<dbReference type="GO" id="GO:0003700">
    <property type="term" value="F:DNA-binding transcription factor activity"/>
    <property type="evidence" value="ECO:0007669"/>
    <property type="project" value="TreeGrafter"/>
</dbReference>
<feature type="compositionally biased region" description="Polar residues" evidence="2">
    <location>
        <begin position="1"/>
        <end position="13"/>
    </location>
</feature>
<dbReference type="CDD" id="cd00093">
    <property type="entry name" value="HTH_XRE"/>
    <property type="match status" value="1"/>
</dbReference>
<dbReference type="PANTHER" id="PTHR46797">
    <property type="entry name" value="HTH-TYPE TRANSCRIPTIONAL REGULATOR"/>
    <property type="match status" value="1"/>
</dbReference>
<dbReference type="PROSITE" id="PS50943">
    <property type="entry name" value="HTH_CROC1"/>
    <property type="match status" value="1"/>
</dbReference>
<proteinExistence type="predicted"/>
<dbReference type="InterPro" id="IPR050807">
    <property type="entry name" value="TransReg_Diox_bact_type"/>
</dbReference>
<dbReference type="AlphaFoldDB" id="A0A2H0BZJ8"/>
<accession>A0A2H0BZJ8</accession>
<evidence type="ECO:0000313" key="5">
    <source>
        <dbReference type="Proteomes" id="UP000231021"/>
    </source>
</evidence>
<dbReference type="InterPro" id="IPR001387">
    <property type="entry name" value="Cro/C1-type_HTH"/>
</dbReference>
<evidence type="ECO:0000313" key="4">
    <source>
        <dbReference type="EMBL" id="PIP63126.1"/>
    </source>
</evidence>
<dbReference type="Gene3D" id="1.10.260.40">
    <property type="entry name" value="lambda repressor-like DNA-binding domains"/>
    <property type="match status" value="1"/>
</dbReference>
<dbReference type="Pfam" id="PF01381">
    <property type="entry name" value="HTH_3"/>
    <property type="match status" value="1"/>
</dbReference>
<sequence length="72" mass="7890">MASKSNKISTISENIKKARNKKDISQDRLSKMADVAYNTIIKIESGTIKNPTIDTLSKIANALGVKVDDLIK</sequence>
<protein>
    <recommendedName>
        <fullName evidence="3">HTH cro/C1-type domain-containing protein</fullName>
    </recommendedName>
</protein>
<dbReference type="GO" id="GO:0005829">
    <property type="term" value="C:cytosol"/>
    <property type="evidence" value="ECO:0007669"/>
    <property type="project" value="TreeGrafter"/>
</dbReference>
<name>A0A2H0BZJ8_9BACT</name>
<dbReference type="SUPFAM" id="SSF47413">
    <property type="entry name" value="lambda repressor-like DNA-binding domains"/>
    <property type="match status" value="1"/>
</dbReference>
<dbReference type="Proteomes" id="UP000231021">
    <property type="component" value="Unassembled WGS sequence"/>
</dbReference>
<organism evidence="4 5">
    <name type="scientific">Candidatus Roizmanbacteria bacterium CG22_combo_CG10-13_8_21_14_all_35_9</name>
    <dbReference type="NCBI Taxonomy" id="1974861"/>
    <lineage>
        <taxon>Bacteria</taxon>
        <taxon>Candidatus Roizmaniibacteriota</taxon>
    </lineage>
</organism>
<feature type="region of interest" description="Disordered" evidence="2">
    <location>
        <begin position="1"/>
        <end position="23"/>
    </location>
</feature>
<feature type="domain" description="HTH cro/C1-type" evidence="3">
    <location>
        <begin position="15"/>
        <end position="70"/>
    </location>
</feature>
<dbReference type="EMBL" id="PCTB01000010">
    <property type="protein sequence ID" value="PIP63126.1"/>
    <property type="molecule type" value="Genomic_DNA"/>
</dbReference>
<evidence type="ECO:0000259" key="3">
    <source>
        <dbReference type="PROSITE" id="PS50943"/>
    </source>
</evidence>
<reference evidence="4 5" key="1">
    <citation type="submission" date="2017-09" db="EMBL/GenBank/DDBJ databases">
        <title>Depth-based differentiation of microbial function through sediment-hosted aquifers and enrichment of novel symbionts in the deep terrestrial subsurface.</title>
        <authorList>
            <person name="Probst A.J."/>
            <person name="Ladd B."/>
            <person name="Jarett J.K."/>
            <person name="Geller-Mcgrath D.E."/>
            <person name="Sieber C.M."/>
            <person name="Emerson J.B."/>
            <person name="Anantharaman K."/>
            <person name="Thomas B.C."/>
            <person name="Malmstrom R."/>
            <person name="Stieglmeier M."/>
            <person name="Klingl A."/>
            <person name="Woyke T."/>
            <person name="Ryan C.M."/>
            <person name="Banfield J.F."/>
        </authorList>
    </citation>
    <scope>NUCLEOTIDE SEQUENCE [LARGE SCALE GENOMIC DNA]</scope>
    <source>
        <strain evidence="4">CG22_combo_CG10-13_8_21_14_all_35_9</strain>
    </source>
</reference>
<evidence type="ECO:0000256" key="1">
    <source>
        <dbReference type="ARBA" id="ARBA00023125"/>
    </source>
</evidence>
<dbReference type="GO" id="GO:0003677">
    <property type="term" value="F:DNA binding"/>
    <property type="evidence" value="ECO:0007669"/>
    <property type="project" value="UniProtKB-KW"/>
</dbReference>
<evidence type="ECO:0000256" key="2">
    <source>
        <dbReference type="SAM" id="MobiDB-lite"/>
    </source>
</evidence>
<dbReference type="PANTHER" id="PTHR46797:SF1">
    <property type="entry name" value="METHYLPHOSPHONATE SYNTHASE"/>
    <property type="match status" value="1"/>
</dbReference>